<protein>
    <submittedName>
        <fullName evidence="1">Uncharacterized protein</fullName>
    </submittedName>
</protein>
<dbReference type="EMBL" id="LLXL01008391">
    <property type="protein sequence ID" value="PKK51884.1"/>
    <property type="molecule type" value="Genomic_DNA"/>
</dbReference>
<reference evidence="1 2" key="2">
    <citation type="submission" date="2017-10" db="EMBL/GenBank/DDBJ databases">
        <title>Extensive intraspecific genome diversity in a model arbuscular mycorrhizal fungus.</title>
        <authorList>
            <person name="Chen E.C.H."/>
            <person name="Morin E."/>
            <person name="Baudet D."/>
            <person name="Noel J."/>
            <person name="Ndikumana S."/>
            <person name="Charron P."/>
            <person name="St-Onge C."/>
            <person name="Giorgi J."/>
            <person name="Grigoriev I.V."/>
            <person name="Roux C."/>
            <person name="Martin F.M."/>
            <person name="Corradi N."/>
        </authorList>
    </citation>
    <scope>NUCLEOTIDE SEQUENCE [LARGE SCALE GENOMIC DNA]</scope>
    <source>
        <strain evidence="1 2">C2</strain>
    </source>
</reference>
<sequence length="58" mass="6585">MKSEICSKNIDSTIISDQHVELISKWIDKLDDVNASDTETLASMTSKSNSLYEFKWTS</sequence>
<accession>A0A2N1LR69</accession>
<proteinExistence type="predicted"/>
<evidence type="ECO:0000313" key="2">
    <source>
        <dbReference type="Proteomes" id="UP000233469"/>
    </source>
</evidence>
<evidence type="ECO:0000313" key="1">
    <source>
        <dbReference type="EMBL" id="PKK51884.1"/>
    </source>
</evidence>
<organism evidence="1 2">
    <name type="scientific">Rhizophagus irregularis</name>
    <dbReference type="NCBI Taxonomy" id="588596"/>
    <lineage>
        <taxon>Eukaryota</taxon>
        <taxon>Fungi</taxon>
        <taxon>Fungi incertae sedis</taxon>
        <taxon>Mucoromycota</taxon>
        <taxon>Glomeromycotina</taxon>
        <taxon>Glomeromycetes</taxon>
        <taxon>Glomerales</taxon>
        <taxon>Glomeraceae</taxon>
        <taxon>Rhizophagus</taxon>
    </lineage>
</organism>
<dbReference type="Proteomes" id="UP000233469">
    <property type="component" value="Unassembled WGS sequence"/>
</dbReference>
<name>A0A2N1LR69_9GLOM</name>
<gene>
    <name evidence="1" type="ORF">RhiirC2_803262</name>
</gene>
<comment type="caution">
    <text evidence="1">The sequence shown here is derived from an EMBL/GenBank/DDBJ whole genome shotgun (WGS) entry which is preliminary data.</text>
</comment>
<dbReference type="AlphaFoldDB" id="A0A2N1LR69"/>
<reference evidence="1 2" key="1">
    <citation type="submission" date="2016-04" db="EMBL/GenBank/DDBJ databases">
        <title>Genome analyses suggest a sexual origin of heterokaryosis in a supposedly ancient asexual fungus.</title>
        <authorList>
            <person name="Ropars J."/>
            <person name="Sedzielewska K."/>
            <person name="Noel J."/>
            <person name="Charron P."/>
            <person name="Farinelli L."/>
            <person name="Marton T."/>
            <person name="Kruger M."/>
            <person name="Pelin A."/>
            <person name="Brachmann A."/>
            <person name="Corradi N."/>
        </authorList>
    </citation>
    <scope>NUCLEOTIDE SEQUENCE [LARGE SCALE GENOMIC DNA]</scope>
    <source>
        <strain evidence="1 2">C2</strain>
    </source>
</reference>